<feature type="region of interest" description="Disordered" evidence="1">
    <location>
        <begin position="1297"/>
        <end position="1609"/>
    </location>
</feature>
<proteinExistence type="predicted"/>
<feature type="compositionally biased region" description="Polar residues" evidence="1">
    <location>
        <begin position="1401"/>
        <end position="1420"/>
    </location>
</feature>
<feature type="compositionally biased region" description="Basic and acidic residues" evidence="1">
    <location>
        <begin position="90"/>
        <end position="104"/>
    </location>
</feature>
<dbReference type="EMBL" id="CP063406">
    <property type="protein sequence ID" value="QSZ31716.1"/>
    <property type="molecule type" value="Genomic_DNA"/>
</dbReference>
<feature type="compositionally biased region" description="Basic and acidic residues" evidence="1">
    <location>
        <begin position="1533"/>
        <end position="1545"/>
    </location>
</feature>
<feature type="compositionally biased region" description="Basic and acidic residues" evidence="1">
    <location>
        <begin position="1508"/>
        <end position="1517"/>
    </location>
</feature>
<feature type="compositionally biased region" description="Basic and acidic residues" evidence="1">
    <location>
        <begin position="952"/>
        <end position="967"/>
    </location>
</feature>
<feature type="compositionally biased region" description="Basic and acidic residues" evidence="1">
    <location>
        <begin position="1988"/>
        <end position="2041"/>
    </location>
</feature>
<feature type="compositionally biased region" description="Basic residues" evidence="1">
    <location>
        <begin position="1846"/>
        <end position="1857"/>
    </location>
</feature>
<name>A0A8A3P761_9HELO</name>
<feature type="compositionally biased region" description="Polar residues" evidence="1">
    <location>
        <begin position="2281"/>
        <end position="2290"/>
    </location>
</feature>
<feature type="compositionally biased region" description="Basic residues" evidence="1">
    <location>
        <begin position="293"/>
        <end position="313"/>
    </location>
</feature>
<feature type="compositionally biased region" description="Pro residues" evidence="1">
    <location>
        <begin position="1459"/>
        <end position="1470"/>
    </location>
</feature>
<feature type="compositionally biased region" description="Basic and acidic residues" evidence="1">
    <location>
        <begin position="1184"/>
        <end position="1199"/>
    </location>
</feature>
<reference evidence="2" key="1">
    <citation type="submission" date="2020-10" db="EMBL/GenBank/DDBJ databases">
        <title>Genome Sequence of Monilinia vaccinii-corymbosi Sheds Light on Mummy Berry Disease Infection of Blueberry and Mating Type.</title>
        <authorList>
            <person name="Yow A.G."/>
            <person name="Zhang Y."/>
            <person name="Bansal K."/>
            <person name="Eacker S.M."/>
            <person name="Sullivan S."/>
            <person name="Liachko I."/>
            <person name="Cubeta M.A."/>
            <person name="Rollins J.A."/>
            <person name="Ashrafi H."/>
        </authorList>
    </citation>
    <scope>NUCLEOTIDE SEQUENCE</scope>
    <source>
        <strain evidence="2">RL-1</strain>
    </source>
</reference>
<feature type="region of interest" description="Disordered" evidence="1">
    <location>
        <begin position="2089"/>
        <end position="2327"/>
    </location>
</feature>
<feature type="region of interest" description="Disordered" evidence="1">
    <location>
        <begin position="1681"/>
        <end position="1734"/>
    </location>
</feature>
<feature type="compositionally biased region" description="Basic and acidic residues" evidence="1">
    <location>
        <begin position="921"/>
        <end position="930"/>
    </location>
</feature>
<feature type="compositionally biased region" description="Basic and acidic residues" evidence="1">
    <location>
        <begin position="1817"/>
        <end position="1845"/>
    </location>
</feature>
<feature type="region of interest" description="Disordered" evidence="1">
    <location>
        <begin position="42"/>
        <end position="425"/>
    </location>
</feature>
<feature type="compositionally biased region" description="Basic and acidic residues" evidence="1">
    <location>
        <begin position="1889"/>
        <end position="1919"/>
    </location>
</feature>
<feature type="compositionally biased region" description="Basic and acidic residues" evidence="1">
    <location>
        <begin position="2192"/>
        <end position="2219"/>
    </location>
</feature>
<feature type="compositionally biased region" description="Polar residues" evidence="1">
    <location>
        <begin position="1114"/>
        <end position="1123"/>
    </location>
</feature>
<feature type="compositionally biased region" description="Basic and acidic residues" evidence="1">
    <location>
        <begin position="1004"/>
        <end position="1019"/>
    </location>
</feature>
<feature type="compositionally biased region" description="Polar residues" evidence="1">
    <location>
        <begin position="492"/>
        <end position="502"/>
    </location>
</feature>
<feature type="compositionally biased region" description="Polar residues" evidence="1">
    <location>
        <begin position="529"/>
        <end position="572"/>
    </location>
</feature>
<feature type="compositionally biased region" description="Polar residues" evidence="1">
    <location>
        <begin position="1585"/>
        <end position="1601"/>
    </location>
</feature>
<feature type="compositionally biased region" description="Basic and acidic residues" evidence="1">
    <location>
        <begin position="1943"/>
        <end position="1954"/>
    </location>
</feature>
<gene>
    <name evidence="2" type="ORF">DSL72_001283</name>
</gene>
<feature type="compositionally biased region" description="Basic and acidic residues" evidence="1">
    <location>
        <begin position="1214"/>
        <end position="1227"/>
    </location>
</feature>
<evidence type="ECO:0000313" key="3">
    <source>
        <dbReference type="Proteomes" id="UP000672032"/>
    </source>
</evidence>
<feature type="compositionally biased region" description="Low complexity" evidence="1">
    <location>
        <begin position="970"/>
        <end position="984"/>
    </location>
</feature>
<feature type="compositionally biased region" description="Acidic residues" evidence="1">
    <location>
        <begin position="46"/>
        <end position="59"/>
    </location>
</feature>
<feature type="compositionally biased region" description="Basic and acidic residues" evidence="1">
    <location>
        <begin position="1128"/>
        <end position="1147"/>
    </location>
</feature>
<dbReference type="Proteomes" id="UP000672032">
    <property type="component" value="Chromosome 2"/>
</dbReference>
<evidence type="ECO:0000313" key="2">
    <source>
        <dbReference type="EMBL" id="QSZ31716.1"/>
    </source>
</evidence>
<feature type="compositionally biased region" description="Basic and acidic residues" evidence="1">
    <location>
        <begin position="885"/>
        <end position="907"/>
    </location>
</feature>
<feature type="region of interest" description="Disordered" evidence="1">
    <location>
        <begin position="1806"/>
        <end position="2075"/>
    </location>
</feature>
<feature type="compositionally biased region" description="Basic and acidic residues" evidence="1">
    <location>
        <begin position="1693"/>
        <end position="1705"/>
    </location>
</feature>
<protein>
    <submittedName>
        <fullName evidence="2">Uncharacterized protein</fullName>
    </submittedName>
</protein>
<feature type="compositionally biased region" description="Basic and acidic residues" evidence="1">
    <location>
        <begin position="437"/>
        <end position="448"/>
    </location>
</feature>
<feature type="compositionally biased region" description="Basic residues" evidence="1">
    <location>
        <begin position="1879"/>
        <end position="1888"/>
    </location>
</feature>
<feature type="compositionally biased region" description="Low complexity" evidence="1">
    <location>
        <begin position="1168"/>
        <end position="1183"/>
    </location>
</feature>
<feature type="compositionally biased region" description="Polar residues" evidence="1">
    <location>
        <begin position="725"/>
        <end position="736"/>
    </location>
</feature>
<dbReference type="OrthoDB" id="3561975at2759"/>
<feature type="compositionally biased region" description="Low complexity" evidence="1">
    <location>
        <begin position="573"/>
        <end position="584"/>
    </location>
</feature>
<feature type="region of interest" description="Disordered" evidence="1">
    <location>
        <begin position="1755"/>
        <end position="1786"/>
    </location>
</feature>
<feature type="compositionally biased region" description="Basic residues" evidence="1">
    <location>
        <begin position="2139"/>
        <end position="2151"/>
    </location>
</feature>
<feature type="compositionally biased region" description="Acidic residues" evidence="1">
    <location>
        <begin position="988"/>
        <end position="997"/>
    </location>
</feature>
<feature type="compositionally biased region" description="Basic and acidic residues" evidence="1">
    <location>
        <begin position="2297"/>
        <end position="2308"/>
    </location>
</feature>
<keyword evidence="3" id="KW-1185">Reference proteome</keyword>
<accession>A0A8A3P761</accession>
<feature type="compositionally biased region" description="Basic and acidic residues" evidence="1">
    <location>
        <begin position="774"/>
        <end position="787"/>
    </location>
</feature>
<feature type="compositionally biased region" description="Polar residues" evidence="1">
    <location>
        <begin position="1717"/>
        <end position="1726"/>
    </location>
</feature>
<feature type="compositionally biased region" description="Basic and acidic residues" evidence="1">
    <location>
        <begin position="2098"/>
        <end position="2115"/>
    </location>
</feature>
<evidence type="ECO:0000256" key="1">
    <source>
        <dbReference type="SAM" id="MobiDB-lite"/>
    </source>
</evidence>
<feature type="compositionally biased region" description="Basic and acidic residues" evidence="1">
    <location>
        <begin position="60"/>
        <end position="79"/>
    </location>
</feature>
<feature type="compositionally biased region" description="Basic and acidic residues" evidence="1">
    <location>
        <begin position="2229"/>
        <end position="2277"/>
    </location>
</feature>
<organism evidence="2 3">
    <name type="scientific">Monilinia vaccinii-corymbosi</name>
    <dbReference type="NCBI Taxonomy" id="61207"/>
    <lineage>
        <taxon>Eukaryota</taxon>
        <taxon>Fungi</taxon>
        <taxon>Dikarya</taxon>
        <taxon>Ascomycota</taxon>
        <taxon>Pezizomycotina</taxon>
        <taxon>Leotiomycetes</taxon>
        <taxon>Helotiales</taxon>
        <taxon>Sclerotiniaceae</taxon>
        <taxon>Monilinia</taxon>
    </lineage>
</organism>
<sequence length="2327" mass="255444">MNISFCPARTTAIGSNWSSIQITQWSKPLVLDTSKVRIATYYEGKNEEDDHDDENDSEDNEAHDKLEGIPEEPIEKTESSDTPQLDTPDGDPRLQDGDGSKEAENNDTPDLEEPPQATDEDNKPQSITEKSSESKLEESTSTPEDSLAPNSSEAAPKPEPNDDLEDPFEPTPNTTDDIPPSVPEAPPSNDIHEDGSSLSKIDSHQSHRSHQSHSSQLTVHFADEIASTSSKSKVGKSKKDGKDKNPAAPEVPRKPSFLLGRNTKKSNGKSSRSTEEQPNPPLGDPDDSGLQSRGKKRKAKDTKEKSGRKKSRSKGKDISRLALVPILRPSDPTSEIEGIKPTEDEGAESAQGSQITPDVIQVLSELEPQPPADDNPSDKAEPREIVTMPEIKLAQPENHPVKGDASLNDLPVNVESGEVPGTEDSVIVTEELSIEKETSASDVARVEDGQIGGGDIPSAEDSTIVLEEHPATEKASTSHVTIIEGEKAEGGYNSSTEGNSIVTKEVEVHQEAPGISDVAQMTDDKSNTTDKSNSNTGESSSKPVLETTLENPVSSGESSISNEHISQDSQVTEESPSSENISISTDETLPTSQEPPDPVASTLESAVSEEDSSHVEILTVIDETQSKDDVPPGHEPAVLEESVNLDETTPAAEHVSNETVVAGTLHEAQPNEGDVEENSIGEKAPEESAPQEEISEPNGLTSLPSEKIVMTESDLDVQEKEKSSDANQEFLTTSEETAAVSPNAGDSNNESQDTEVKAQGAEEAGSENIGTPKIEGDHVLEESKLDEPTSEASESATKEESANIDDNTRAIEEPSGKVETGDLVGHVKDYSNVSEDTVEGLVSTNDTGEAPAVEDDTVAETPGINTGSAEPAKIEDVQEPQTKNDTSEEYKAEDESATVKDIVKEESESPVGDVGDYSSVPEHHLIEGHLDNANPEQIESSQAEPPILEQTGDLKVDEPEEPARPESENGTSSWDGDSSDQDSNSGDEHEDEHEDETSPAFSGDHPEAGKIEDSLETTEHNIPVPDSESKEDPYSIVEDPNIPTFEGESIETETPVVENSSKLVSEKVYIQPDVNVTVEESSASASDEKSIENPEVVPMEDPSEFVDEKEPVQPSETFPNEETNAPVPEDKSIENPDVPIEKDKPEPASEETPTEARESNATKATDTLILEQESAEISEILILEENRSKSVIEEKKPIQSEDIVSNEAQDIPADEQKNPDPVTEEKQPVQLEETVSSEEGSIPDPDEHYFEAPEVPAGKLISNPTFSSTFLGCGKRLTERKTASTFEEVKQDKIIEDVPATIEDEPKVIDNDGPSAVENNGLAEKEEVTPAEPASALADPTPTETVVNEEPSASAPQEVKALEGAVEPESTTSETIPIQDPLTEEPAPDTVQESPGEPEGDSTSTETAPTSSQDQDQVPSESPVEPEATLPSDFKLIDISPAVDDPVTEPVIVTEIAPEPDPISPTPPPTDIINENLEGQEQAPPGTFHLGGIESTENQEGEQPVAVEKVEDERLPAEEGPTAQETSEETSLEETKVEPTAKQAEENIPSETPIEPNDEQSNIPPEGKDVQESGQDPIIADQASEGVTSENSNIEKSTSEPIQGPVTEEPIVEAIHDPAVDKPIVEEPIVAPTQEPLAEESIAEKAMVEAIQESIVDETSASVEEPVSQEPNIDQPVEEAGIATTSEESVEVVSERPSNEPDVMDKTPQVTDEPVVEQSTEINGSSEDLVHEPPSDLPAVVIAEESSGIQEIAQEVTPELQMTPDTVEEQGEPPKDENPTQVETNSFAAVALAGLAGAATFKALDDKEEAAPMTDKPLADEPDRIEIREDKEVESPSKSDKSDKDRRRHRSSRRHSFSNHNSTKYGEYPPSSRPDEQPRRRRHSHSHRTSGETSDREDGKEIYRSHRSSQKEEDRERTERSHRRRSKYREDDPRHSHRHRSSRKEDKEDKKEPTRGISPAKQSPERRDSAIEGVDDERERRRRHRKDLNREEQEEYDRRREERRAAKREAAIKAEEAFRAEEARKAEEANAEEALQKKKAESIPSSAVPKRSGSRRESISKSYSVTPHENDNIKTRLLSFKKRVQSEVTSPFMANYEPHIKEKVTPVTRSRRDSIVDETSPPQFEIIPERPKMSSNTRRSSHSYPHHPHSSSRRESEITSIPRKEPSRRESTREKYQTEEDKEARRARKEVRRQERLAKEEAEAEHRLQREKDDEERRLRREARRRRREEKEAEEREIKNREAEERSAKVSEPTPEKDVDNEEPKPSSRPGTRERRPTRPNHSNSYSSRGSRPEIPAPRDSRPAEKPKSAFKSFMTLGKRVFSSEKH</sequence>
<feature type="compositionally biased region" description="Polar residues" evidence="1">
    <location>
        <begin position="934"/>
        <end position="943"/>
    </location>
</feature>
<feature type="region of interest" description="Disordered" evidence="1">
    <location>
        <begin position="437"/>
        <end position="1063"/>
    </location>
</feature>
<feature type="compositionally biased region" description="Basic and acidic residues" evidence="1">
    <location>
        <begin position="796"/>
        <end position="829"/>
    </location>
</feature>
<feature type="compositionally biased region" description="Basic and acidic residues" evidence="1">
    <location>
        <begin position="2152"/>
        <end position="2184"/>
    </location>
</feature>
<feature type="region of interest" description="Disordered" evidence="1">
    <location>
        <begin position="1077"/>
        <end position="1250"/>
    </location>
</feature>
<feature type="compositionally biased region" description="Basic and acidic residues" evidence="1">
    <location>
        <begin position="190"/>
        <end position="205"/>
    </location>
</feature>